<name>A0A1G9T0E5_9ACTO</name>
<organism evidence="6 7">
    <name type="scientific">Actinomyces ruminicola</name>
    <dbReference type="NCBI Taxonomy" id="332524"/>
    <lineage>
        <taxon>Bacteria</taxon>
        <taxon>Bacillati</taxon>
        <taxon>Actinomycetota</taxon>
        <taxon>Actinomycetes</taxon>
        <taxon>Actinomycetales</taxon>
        <taxon>Actinomycetaceae</taxon>
        <taxon>Actinomyces</taxon>
    </lineage>
</organism>
<keyword evidence="2" id="KW-0067">ATP-binding</keyword>
<reference evidence="6 7" key="1">
    <citation type="submission" date="2016-10" db="EMBL/GenBank/DDBJ databases">
        <authorList>
            <person name="de Groot N.N."/>
        </authorList>
    </citation>
    <scope>NUCLEOTIDE SEQUENCE [LARGE SCALE GENOMIC DNA]</scope>
    <source>
        <strain evidence="6 7">KPR-7B</strain>
    </source>
</reference>
<feature type="site" description="Important for autoinhibition of adenylyltransferase activity" evidence="3">
    <location>
        <position position="67"/>
    </location>
</feature>
<feature type="domain" description="Fido" evidence="5">
    <location>
        <begin position="118"/>
        <end position="268"/>
    </location>
</feature>
<dbReference type="PANTHER" id="PTHR13504:SF38">
    <property type="entry name" value="FIDO DOMAIN-CONTAINING PROTEIN"/>
    <property type="match status" value="1"/>
</dbReference>
<dbReference type="EMBL" id="FNHU01000002">
    <property type="protein sequence ID" value="SDM41122.1"/>
    <property type="molecule type" value="Genomic_DNA"/>
</dbReference>
<evidence type="ECO:0000256" key="2">
    <source>
        <dbReference type="PIRSR" id="PIRSR640198-2"/>
    </source>
</evidence>
<feature type="region of interest" description="Disordered" evidence="4">
    <location>
        <begin position="1"/>
        <end position="25"/>
    </location>
</feature>
<dbReference type="Proteomes" id="UP000199671">
    <property type="component" value="Unassembled WGS sequence"/>
</dbReference>
<sequence>MTTDDDVPVTRPSRAATAPLLNDASEGVNVPGSPLLARLRAEKAERIKGGIYHRLQIDFTYSSNRIEGSRLSEEQTRLIFETRTLDASEGPVRVDDVVETSNHFRAIDAVIDHVGEPLTEDALKRLHRILKAATGDAAKEWFAVGDYKRVPNEVSGMATTPPEEVPEAIGALLTRYRPAQRHILEEIIDMHVRFERIHPFQDGNGRVGRLIMLGECLASGVVPFVITDDMKAFYYRGLCEWDSQPGFLLETCRAAQDRFKQHLDYFRIPYTG</sequence>
<evidence type="ECO:0000256" key="4">
    <source>
        <dbReference type="SAM" id="MobiDB-lite"/>
    </source>
</evidence>
<dbReference type="InterPro" id="IPR040198">
    <property type="entry name" value="Fido_containing"/>
</dbReference>
<gene>
    <name evidence="6" type="ORF">SAMN04487766_102164</name>
</gene>
<evidence type="ECO:0000256" key="3">
    <source>
        <dbReference type="PIRSR" id="PIRSR640198-3"/>
    </source>
</evidence>
<dbReference type="SUPFAM" id="SSF140931">
    <property type="entry name" value="Fic-like"/>
    <property type="match status" value="1"/>
</dbReference>
<evidence type="ECO:0000256" key="1">
    <source>
        <dbReference type="PIRSR" id="PIRSR640198-1"/>
    </source>
</evidence>
<feature type="active site" evidence="1">
    <location>
        <position position="198"/>
    </location>
</feature>
<dbReference type="PROSITE" id="PS51459">
    <property type="entry name" value="FIDO"/>
    <property type="match status" value="1"/>
</dbReference>
<keyword evidence="2" id="KW-0547">Nucleotide-binding</keyword>
<evidence type="ECO:0000313" key="6">
    <source>
        <dbReference type="EMBL" id="SDM41122.1"/>
    </source>
</evidence>
<dbReference type="PANTHER" id="PTHR13504">
    <property type="entry name" value="FIDO DOMAIN-CONTAINING PROTEIN DDB_G0283145"/>
    <property type="match status" value="1"/>
</dbReference>
<dbReference type="AlphaFoldDB" id="A0A1G9T0E5"/>
<protein>
    <submittedName>
        <fullName evidence="6">Fic family protein</fullName>
    </submittedName>
</protein>
<feature type="binding site" evidence="2">
    <location>
        <begin position="234"/>
        <end position="235"/>
    </location>
    <ligand>
        <name>ATP</name>
        <dbReference type="ChEBI" id="CHEBI:30616"/>
    </ligand>
</feature>
<dbReference type="Gene3D" id="1.10.3290.10">
    <property type="entry name" value="Fido-like domain"/>
    <property type="match status" value="1"/>
</dbReference>
<dbReference type="InterPro" id="IPR036597">
    <property type="entry name" value="Fido-like_dom_sf"/>
</dbReference>
<accession>A0A1G9T0E5</accession>
<proteinExistence type="predicted"/>
<dbReference type="InterPro" id="IPR003812">
    <property type="entry name" value="Fido"/>
</dbReference>
<evidence type="ECO:0000259" key="5">
    <source>
        <dbReference type="PROSITE" id="PS51459"/>
    </source>
</evidence>
<evidence type="ECO:0000313" key="7">
    <source>
        <dbReference type="Proteomes" id="UP000199671"/>
    </source>
</evidence>
<dbReference type="Pfam" id="PF02661">
    <property type="entry name" value="Fic"/>
    <property type="match status" value="1"/>
</dbReference>
<dbReference type="GO" id="GO:0005524">
    <property type="term" value="F:ATP binding"/>
    <property type="evidence" value="ECO:0007669"/>
    <property type="project" value="UniProtKB-KW"/>
</dbReference>
<feature type="binding site" evidence="2">
    <location>
        <begin position="202"/>
        <end position="209"/>
    </location>
    <ligand>
        <name>ATP</name>
        <dbReference type="ChEBI" id="CHEBI:30616"/>
    </ligand>
</feature>